<comment type="similarity">
    <text evidence="1">Belongs to the UPF0047 family.</text>
</comment>
<dbReference type="InterPro" id="IPR035917">
    <property type="entry name" value="YjbQ-like_sf"/>
</dbReference>
<name>A0A238YDW8_9BACT</name>
<dbReference type="InterPro" id="IPR001602">
    <property type="entry name" value="UPF0047_YjbQ-like"/>
</dbReference>
<evidence type="ECO:0000313" key="3">
    <source>
        <dbReference type="Proteomes" id="UP000198324"/>
    </source>
</evidence>
<dbReference type="PANTHER" id="PTHR30615">
    <property type="entry name" value="UNCHARACTERIZED PROTEIN YJBQ-RELATED"/>
    <property type="match status" value="1"/>
</dbReference>
<dbReference type="PANTHER" id="PTHR30615:SF8">
    <property type="entry name" value="UPF0047 PROTEIN C4A8.02C"/>
    <property type="match status" value="1"/>
</dbReference>
<gene>
    <name evidence="2" type="ORF">SAMN04488503_0854</name>
</gene>
<evidence type="ECO:0000313" key="2">
    <source>
        <dbReference type="EMBL" id="SNR68549.1"/>
    </source>
</evidence>
<protein>
    <submittedName>
        <fullName evidence="2">Secondary thiamine-phosphate synthase enzyme</fullName>
    </submittedName>
</protein>
<dbReference type="Proteomes" id="UP000198324">
    <property type="component" value="Unassembled WGS sequence"/>
</dbReference>
<dbReference type="OrthoDB" id="9801725at2"/>
<evidence type="ECO:0000256" key="1">
    <source>
        <dbReference type="ARBA" id="ARBA00005534"/>
    </source>
</evidence>
<dbReference type="EMBL" id="FZOC01000001">
    <property type="protein sequence ID" value="SNR68549.1"/>
    <property type="molecule type" value="Genomic_DNA"/>
</dbReference>
<dbReference type="Gene3D" id="2.60.120.460">
    <property type="entry name" value="YjbQ-like"/>
    <property type="match status" value="1"/>
</dbReference>
<accession>A0A238YDW8</accession>
<dbReference type="PROSITE" id="PS01314">
    <property type="entry name" value="UPF0047"/>
    <property type="match status" value="1"/>
</dbReference>
<dbReference type="SUPFAM" id="SSF111038">
    <property type="entry name" value="YjbQ-like"/>
    <property type="match status" value="1"/>
</dbReference>
<organism evidence="2 3">
    <name type="scientific">Humidesulfovibrio mexicanus</name>
    <dbReference type="NCBI Taxonomy" id="147047"/>
    <lineage>
        <taxon>Bacteria</taxon>
        <taxon>Pseudomonadati</taxon>
        <taxon>Thermodesulfobacteriota</taxon>
        <taxon>Desulfovibrionia</taxon>
        <taxon>Desulfovibrionales</taxon>
        <taxon>Desulfovibrionaceae</taxon>
        <taxon>Humidesulfovibrio</taxon>
    </lineage>
</organism>
<dbReference type="NCBIfam" id="TIGR00149">
    <property type="entry name" value="TIGR00149_YjbQ"/>
    <property type="match status" value="1"/>
</dbReference>
<dbReference type="PIRSF" id="PIRSF004681">
    <property type="entry name" value="UCP004681"/>
    <property type="match status" value="1"/>
</dbReference>
<dbReference type="Pfam" id="PF01894">
    <property type="entry name" value="YjbQ"/>
    <property type="match status" value="1"/>
</dbReference>
<dbReference type="RefSeq" id="WP_089272018.1">
    <property type="nucleotide sequence ID" value="NZ_FZOC01000001.1"/>
</dbReference>
<reference evidence="2 3" key="1">
    <citation type="submission" date="2017-06" db="EMBL/GenBank/DDBJ databases">
        <authorList>
            <person name="Kim H.J."/>
            <person name="Triplett B.A."/>
        </authorList>
    </citation>
    <scope>NUCLEOTIDE SEQUENCE [LARGE SCALE GENOMIC DNA]</scope>
    <source>
        <strain evidence="2 3">DSM 13116</strain>
    </source>
</reference>
<proteinExistence type="inferred from homology"/>
<dbReference type="AlphaFoldDB" id="A0A238YDW8"/>
<keyword evidence="3" id="KW-1185">Reference proteome</keyword>
<sequence>MPRFAVDTSTREEFVDVTEQVGQALRQCGLTEGALLVYSPHTTAGITINEGADPDVKRDMLAHLRALVPQSPAFRHAEGNSDAHIKTSLMGPSQLVPVTAGRLALGTWQKIYLCEFDGPRRRTVLVQPLGEQVAV</sequence>